<feature type="domain" description="HAMP" evidence="7">
    <location>
        <begin position="213"/>
        <end position="265"/>
    </location>
</feature>
<dbReference type="PROSITE" id="PS50111">
    <property type="entry name" value="CHEMOTAXIS_TRANSDUC_2"/>
    <property type="match status" value="1"/>
</dbReference>
<gene>
    <name evidence="8" type="ORF">D3871_23870</name>
</gene>
<feature type="domain" description="Methyl-accepting transducer" evidence="6">
    <location>
        <begin position="270"/>
        <end position="499"/>
    </location>
</feature>
<feature type="transmembrane region" description="Helical" evidence="5">
    <location>
        <begin position="12"/>
        <end position="35"/>
    </location>
</feature>
<dbReference type="Gene3D" id="1.10.287.950">
    <property type="entry name" value="Methyl-accepting chemotaxis protein"/>
    <property type="match status" value="1"/>
</dbReference>
<dbReference type="SUPFAM" id="SSF58104">
    <property type="entry name" value="Methyl-accepting chemotaxis protein (MCP) signaling domain"/>
    <property type="match status" value="1"/>
</dbReference>
<evidence type="ECO:0000256" key="3">
    <source>
        <dbReference type="ARBA" id="ARBA00029447"/>
    </source>
</evidence>
<dbReference type="InterPro" id="IPR047347">
    <property type="entry name" value="YvaQ-like_sensor"/>
</dbReference>
<evidence type="ECO:0000256" key="2">
    <source>
        <dbReference type="ARBA" id="ARBA00022481"/>
    </source>
</evidence>
<evidence type="ECO:0000313" key="9">
    <source>
        <dbReference type="Proteomes" id="UP000265955"/>
    </source>
</evidence>
<protein>
    <submittedName>
        <fullName evidence="8">HAMP domain-containing protein</fullName>
    </submittedName>
</protein>
<name>A0A3A3FGV3_9BURK</name>
<evidence type="ECO:0000259" key="7">
    <source>
        <dbReference type="PROSITE" id="PS50885"/>
    </source>
</evidence>
<dbReference type="InterPro" id="IPR004089">
    <property type="entry name" value="MCPsignal_dom"/>
</dbReference>
<organism evidence="8 9">
    <name type="scientific">Noviherbaspirillum saxi</name>
    <dbReference type="NCBI Taxonomy" id="2320863"/>
    <lineage>
        <taxon>Bacteria</taxon>
        <taxon>Pseudomonadati</taxon>
        <taxon>Pseudomonadota</taxon>
        <taxon>Betaproteobacteria</taxon>
        <taxon>Burkholderiales</taxon>
        <taxon>Oxalobacteraceae</taxon>
        <taxon>Noviherbaspirillum</taxon>
    </lineage>
</organism>
<dbReference type="PRINTS" id="PR00260">
    <property type="entry name" value="CHEMTRNSDUCR"/>
</dbReference>
<keyword evidence="5" id="KW-0472">Membrane</keyword>
<dbReference type="FunFam" id="1.10.287.950:FF:000001">
    <property type="entry name" value="Methyl-accepting chemotaxis sensory transducer"/>
    <property type="match status" value="1"/>
</dbReference>
<keyword evidence="5" id="KW-0812">Transmembrane</keyword>
<dbReference type="PROSITE" id="PS50885">
    <property type="entry name" value="HAMP"/>
    <property type="match status" value="1"/>
</dbReference>
<dbReference type="InterPro" id="IPR051310">
    <property type="entry name" value="MCP_chemotaxis"/>
</dbReference>
<evidence type="ECO:0000313" key="8">
    <source>
        <dbReference type="EMBL" id="RJF91734.1"/>
    </source>
</evidence>
<dbReference type="Proteomes" id="UP000265955">
    <property type="component" value="Unassembled WGS sequence"/>
</dbReference>
<keyword evidence="9" id="KW-1185">Reference proteome</keyword>
<keyword evidence="5" id="KW-1133">Transmembrane helix</keyword>
<dbReference type="GO" id="GO:0005886">
    <property type="term" value="C:plasma membrane"/>
    <property type="evidence" value="ECO:0007669"/>
    <property type="project" value="TreeGrafter"/>
</dbReference>
<evidence type="ECO:0000256" key="1">
    <source>
        <dbReference type="ARBA" id="ARBA00004370"/>
    </source>
</evidence>
<dbReference type="PANTHER" id="PTHR43531:SF14">
    <property type="entry name" value="METHYL-ACCEPTING CHEMOTAXIS PROTEIN I-RELATED"/>
    <property type="match status" value="1"/>
</dbReference>
<dbReference type="Pfam" id="PF12729">
    <property type="entry name" value="4HB_MCP_1"/>
    <property type="match status" value="1"/>
</dbReference>
<dbReference type="CDD" id="cd06225">
    <property type="entry name" value="HAMP"/>
    <property type="match status" value="1"/>
</dbReference>
<dbReference type="RefSeq" id="WP_119771632.1">
    <property type="nucleotide sequence ID" value="NZ_QYUO01000003.1"/>
</dbReference>
<dbReference type="Pfam" id="PF00672">
    <property type="entry name" value="HAMP"/>
    <property type="match status" value="1"/>
</dbReference>
<comment type="similarity">
    <text evidence="3">Belongs to the methyl-accepting chemotaxis (MCP) protein family.</text>
</comment>
<dbReference type="Pfam" id="PF00015">
    <property type="entry name" value="MCPsignal"/>
    <property type="match status" value="1"/>
</dbReference>
<feature type="transmembrane region" description="Helical" evidence="5">
    <location>
        <begin position="189"/>
        <end position="211"/>
    </location>
</feature>
<proteinExistence type="inferred from homology"/>
<dbReference type="CDD" id="cd11386">
    <property type="entry name" value="MCP_signal"/>
    <property type="match status" value="1"/>
</dbReference>
<dbReference type="SMART" id="SM00304">
    <property type="entry name" value="HAMP"/>
    <property type="match status" value="1"/>
</dbReference>
<dbReference type="AlphaFoldDB" id="A0A3A3FGV3"/>
<accession>A0A3A3FGV3</accession>
<dbReference type="EMBL" id="QYUO01000003">
    <property type="protein sequence ID" value="RJF91734.1"/>
    <property type="molecule type" value="Genomic_DNA"/>
</dbReference>
<evidence type="ECO:0000256" key="4">
    <source>
        <dbReference type="PROSITE-ProRule" id="PRU00284"/>
    </source>
</evidence>
<dbReference type="SMART" id="SM00283">
    <property type="entry name" value="MA"/>
    <property type="match status" value="1"/>
</dbReference>
<dbReference type="CDD" id="cd19411">
    <property type="entry name" value="MCP2201-like_sensor"/>
    <property type="match status" value="1"/>
</dbReference>
<dbReference type="InterPro" id="IPR003660">
    <property type="entry name" value="HAMP_dom"/>
</dbReference>
<dbReference type="InterPro" id="IPR024478">
    <property type="entry name" value="HlyB_4HB_MCP"/>
</dbReference>
<evidence type="ECO:0000259" key="6">
    <source>
        <dbReference type="PROSITE" id="PS50111"/>
    </source>
</evidence>
<keyword evidence="4" id="KW-0807">Transducer</keyword>
<sequence length="563" mass="60238">MRLNNLRIGQRLGASFVISILLMISITVIGAFQLFQSNLRMGIIVNEQFPQIMTVNTIKSDLTDAVGNMRNILLINDPRSSQAELSLLEQSLQFIEENSKKLEASMSAKEEGREHLSVLKQKRTDFNASQQRFMALVKEEQMEQAKSLMFSEIRAFAESYIAAVDRVIDYQGKQAEAATAAAEQSTRQALMVMGALALASAIASVLVAFVITRSITRPLNEAVSLAERVAAGDLTGSIVVSSKDEVGKLLQSLRDMNESLRTIVGEVRNGTETIATASVEIAVGTAQLSSRTEHQANSLRDTAVSVGNLNTTVRQNEANADQANDLGSSAMDTAVKGGEVVTQVIDTMGLIKDSSRKIGDIIGVIDGIAFQTNILALNAAVEAARAGNNGRGFAVVAAEVRSLAQRSAEAAKEIKLLINDSVEKVDAGNVLVDRAGKTMDEIVVAVKKVASIMGEITSASREQSTGIATLGNAIQEMDEMTQQNAELVEEATASTASMKEQAAALARAVSVFKLDVDATHEELSESVIGSHQAMHQSLPAAENILALPVAGRTRPRLLRSESE</sequence>
<keyword evidence="2" id="KW-0488">Methylation</keyword>
<comment type="caution">
    <text evidence="8">The sequence shown here is derived from an EMBL/GenBank/DDBJ whole genome shotgun (WGS) entry which is preliminary data.</text>
</comment>
<comment type="subcellular location">
    <subcellularLocation>
        <location evidence="1">Membrane</location>
    </subcellularLocation>
</comment>
<dbReference type="PANTHER" id="PTHR43531">
    <property type="entry name" value="PROTEIN ICFG"/>
    <property type="match status" value="1"/>
</dbReference>
<dbReference type="GO" id="GO:0006935">
    <property type="term" value="P:chemotaxis"/>
    <property type="evidence" value="ECO:0007669"/>
    <property type="project" value="InterPro"/>
</dbReference>
<dbReference type="GO" id="GO:0004888">
    <property type="term" value="F:transmembrane signaling receptor activity"/>
    <property type="evidence" value="ECO:0007669"/>
    <property type="project" value="InterPro"/>
</dbReference>
<dbReference type="InterPro" id="IPR004090">
    <property type="entry name" value="Chemotax_Me-accpt_rcpt"/>
</dbReference>
<reference evidence="9" key="1">
    <citation type="submission" date="2018-09" db="EMBL/GenBank/DDBJ databases">
        <authorList>
            <person name="Zhu H."/>
        </authorList>
    </citation>
    <scope>NUCLEOTIDE SEQUENCE [LARGE SCALE GENOMIC DNA]</scope>
    <source>
        <strain evidence="9">K1R23-30</strain>
    </source>
</reference>
<dbReference type="GO" id="GO:0007165">
    <property type="term" value="P:signal transduction"/>
    <property type="evidence" value="ECO:0007669"/>
    <property type="project" value="UniProtKB-KW"/>
</dbReference>
<evidence type="ECO:0000256" key="5">
    <source>
        <dbReference type="SAM" id="Phobius"/>
    </source>
</evidence>